<feature type="compositionally biased region" description="Basic and acidic residues" evidence="1">
    <location>
        <begin position="37"/>
        <end position="55"/>
    </location>
</feature>
<keyword evidence="3" id="KW-1185">Reference proteome</keyword>
<protein>
    <submittedName>
        <fullName evidence="2">7319_t:CDS:1</fullName>
    </submittedName>
</protein>
<sequence length="55" mass="6536">GIIDTEATREPKEETKSNKQEEKKTEIIRNKGRKKVKPESRLLKKEERTARRKDT</sequence>
<accession>A0ABN7XCX8</accession>
<dbReference type="Proteomes" id="UP000789901">
    <property type="component" value="Unassembled WGS sequence"/>
</dbReference>
<proteinExistence type="predicted"/>
<feature type="non-terminal residue" evidence="2">
    <location>
        <position position="55"/>
    </location>
</feature>
<evidence type="ECO:0000256" key="1">
    <source>
        <dbReference type="SAM" id="MobiDB-lite"/>
    </source>
</evidence>
<feature type="non-terminal residue" evidence="2">
    <location>
        <position position="1"/>
    </location>
</feature>
<dbReference type="EMBL" id="CAJVQB010119526">
    <property type="protein sequence ID" value="CAG8853067.1"/>
    <property type="molecule type" value="Genomic_DNA"/>
</dbReference>
<organism evidence="2 3">
    <name type="scientific">Gigaspora margarita</name>
    <dbReference type="NCBI Taxonomy" id="4874"/>
    <lineage>
        <taxon>Eukaryota</taxon>
        <taxon>Fungi</taxon>
        <taxon>Fungi incertae sedis</taxon>
        <taxon>Mucoromycota</taxon>
        <taxon>Glomeromycotina</taxon>
        <taxon>Glomeromycetes</taxon>
        <taxon>Diversisporales</taxon>
        <taxon>Gigasporaceae</taxon>
        <taxon>Gigaspora</taxon>
    </lineage>
</organism>
<feature type="region of interest" description="Disordered" evidence="1">
    <location>
        <begin position="1"/>
        <end position="55"/>
    </location>
</feature>
<gene>
    <name evidence="2" type="ORF">GMARGA_LOCUS41888</name>
</gene>
<evidence type="ECO:0000313" key="2">
    <source>
        <dbReference type="EMBL" id="CAG8853067.1"/>
    </source>
</evidence>
<feature type="compositionally biased region" description="Basic and acidic residues" evidence="1">
    <location>
        <begin position="1"/>
        <end position="29"/>
    </location>
</feature>
<evidence type="ECO:0000313" key="3">
    <source>
        <dbReference type="Proteomes" id="UP000789901"/>
    </source>
</evidence>
<name>A0ABN7XCX8_GIGMA</name>
<comment type="caution">
    <text evidence="2">The sequence shown here is derived from an EMBL/GenBank/DDBJ whole genome shotgun (WGS) entry which is preliminary data.</text>
</comment>
<reference evidence="2 3" key="1">
    <citation type="submission" date="2021-06" db="EMBL/GenBank/DDBJ databases">
        <authorList>
            <person name="Kallberg Y."/>
            <person name="Tangrot J."/>
            <person name="Rosling A."/>
        </authorList>
    </citation>
    <scope>NUCLEOTIDE SEQUENCE [LARGE SCALE GENOMIC DNA]</scope>
    <source>
        <strain evidence="2 3">120-4 pot B 10/14</strain>
    </source>
</reference>